<name>A0A841FMR1_9ACTN</name>
<dbReference type="AlphaFoldDB" id="A0A841FMR1"/>
<reference evidence="1 2" key="1">
    <citation type="submission" date="2020-08" db="EMBL/GenBank/DDBJ databases">
        <title>Genomic Encyclopedia of Type Strains, Phase IV (KMG-IV): sequencing the most valuable type-strain genomes for metagenomic binning, comparative biology and taxonomic classification.</title>
        <authorList>
            <person name="Goeker M."/>
        </authorList>
    </citation>
    <scope>NUCLEOTIDE SEQUENCE [LARGE SCALE GENOMIC DNA]</scope>
    <source>
        <strain evidence="1 2">YIM 65646</strain>
    </source>
</reference>
<dbReference type="RefSeq" id="WP_184787964.1">
    <property type="nucleotide sequence ID" value="NZ_BONT01000007.1"/>
</dbReference>
<dbReference type="Proteomes" id="UP000548476">
    <property type="component" value="Unassembled WGS sequence"/>
</dbReference>
<gene>
    <name evidence="1" type="ORF">HNR73_002945</name>
</gene>
<protein>
    <submittedName>
        <fullName evidence="1">Uncharacterized protein</fullName>
    </submittedName>
</protein>
<evidence type="ECO:0000313" key="2">
    <source>
        <dbReference type="Proteomes" id="UP000548476"/>
    </source>
</evidence>
<organism evidence="1 2">
    <name type="scientific">Phytomonospora endophytica</name>
    <dbReference type="NCBI Taxonomy" id="714109"/>
    <lineage>
        <taxon>Bacteria</taxon>
        <taxon>Bacillati</taxon>
        <taxon>Actinomycetota</taxon>
        <taxon>Actinomycetes</taxon>
        <taxon>Micromonosporales</taxon>
        <taxon>Micromonosporaceae</taxon>
        <taxon>Phytomonospora</taxon>
    </lineage>
</organism>
<accession>A0A841FMR1</accession>
<keyword evidence="2" id="KW-1185">Reference proteome</keyword>
<proteinExistence type="predicted"/>
<evidence type="ECO:0000313" key="1">
    <source>
        <dbReference type="EMBL" id="MBB6035088.1"/>
    </source>
</evidence>
<comment type="caution">
    <text evidence="1">The sequence shown here is derived from an EMBL/GenBank/DDBJ whole genome shotgun (WGS) entry which is preliminary data.</text>
</comment>
<sequence length="66" mass="6964">MKVLGGIGERLLARLVPTARAHAVVCFTEQVCKYSANSSCPRGGVRLVRKVCTNGSKGPWVDGGCC</sequence>
<dbReference type="EMBL" id="JACHGT010000006">
    <property type="protein sequence ID" value="MBB6035088.1"/>
    <property type="molecule type" value="Genomic_DNA"/>
</dbReference>